<feature type="region of interest" description="Disordered" evidence="8">
    <location>
        <begin position="1141"/>
        <end position="1170"/>
    </location>
</feature>
<dbReference type="Pfam" id="PF08284">
    <property type="entry name" value="RVP_2"/>
    <property type="match status" value="1"/>
</dbReference>
<dbReference type="SUPFAM" id="SSF54160">
    <property type="entry name" value="Chromo domain-like"/>
    <property type="match status" value="1"/>
</dbReference>
<feature type="domain" description="Reverse transcriptase" evidence="10">
    <location>
        <begin position="809"/>
        <end position="1008"/>
    </location>
</feature>
<dbReference type="FunFam" id="3.10.10.10:FF:000007">
    <property type="entry name" value="Retrovirus-related Pol polyprotein from transposon 17.6-like Protein"/>
    <property type="match status" value="1"/>
</dbReference>
<keyword evidence="9" id="KW-0732">Signal</keyword>
<keyword evidence="5" id="KW-0255">Endonuclease</keyword>
<dbReference type="Gene3D" id="3.10.10.10">
    <property type="entry name" value="HIV Type 1 Reverse Transcriptase, subunit A, domain 1"/>
    <property type="match status" value="1"/>
</dbReference>
<keyword evidence="4" id="KW-0540">Nuclease</keyword>
<keyword evidence="12" id="KW-1185">Reference proteome</keyword>
<dbReference type="Gene3D" id="3.60.10.10">
    <property type="entry name" value="Endonuclease/exonuclease/phosphatase"/>
    <property type="match status" value="1"/>
</dbReference>
<dbReference type="Pfam" id="PF13966">
    <property type="entry name" value="zf-RVT"/>
    <property type="match status" value="1"/>
</dbReference>
<dbReference type="InterPro" id="IPR043128">
    <property type="entry name" value="Rev_trsase/Diguanyl_cyclase"/>
</dbReference>
<dbReference type="GO" id="GO:0006508">
    <property type="term" value="P:proteolysis"/>
    <property type="evidence" value="ECO:0007669"/>
    <property type="project" value="UniProtKB-KW"/>
</dbReference>
<feature type="region of interest" description="Disordered" evidence="8">
    <location>
        <begin position="1323"/>
        <end position="1374"/>
    </location>
</feature>
<dbReference type="PANTHER" id="PTHR24559:SF450">
    <property type="entry name" value="RNA-DIRECTED DNA POLYMERASE HOMOLOG"/>
    <property type="match status" value="1"/>
</dbReference>
<dbReference type="Gene3D" id="2.40.70.10">
    <property type="entry name" value="Acid Proteases"/>
    <property type="match status" value="1"/>
</dbReference>
<feature type="chain" id="PRO_5042165780" description="Reverse transcriptase domain-containing protein" evidence="9">
    <location>
        <begin position="23"/>
        <end position="2617"/>
    </location>
</feature>
<feature type="region of interest" description="Disordered" evidence="8">
    <location>
        <begin position="404"/>
        <end position="424"/>
    </location>
</feature>
<dbReference type="InterPro" id="IPR016197">
    <property type="entry name" value="Chromo-like_dom_sf"/>
</dbReference>
<comment type="caution">
    <text evidence="11">The sequence shown here is derived from an EMBL/GenBank/DDBJ whole genome shotgun (WGS) entry which is preliminary data.</text>
</comment>
<dbReference type="GO" id="GO:0003964">
    <property type="term" value="F:RNA-directed DNA polymerase activity"/>
    <property type="evidence" value="ECO:0007669"/>
    <property type="project" value="UniProtKB-KW"/>
</dbReference>
<organism evidence="11 12">
    <name type="scientific">Lolium multiflorum</name>
    <name type="common">Italian ryegrass</name>
    <name type="synonym">Lolium perenne subsp. multiflorum</name>
    <dbReference type="NCBI Taxonomy" id="4521"/>
    <lineage>
        <taxon>Eukaryota</taxon>
        <taxon>Viridiplantae</taxon>
        <taxon>Streptophyta</taxon>
        <taxon>Embryophyta</taxon>
        <taxon>Tracheophyta</taxon>
        <taxon>Spermatophyta</taxon>
        <taxon>Magnoliopsida</taxon>
        <taxon>Liliopsida</taxon>
        <taxon>Poales</taxon>
        <taxon>Poaceae</taxon>
        <taxon>BOP clade</taxon>
        <taxon>Pooideae</taxon>
        <taxon>Poodae</taxon>
        <taxon>Poeae</taxon>
        <taxon>Poeae Chloroplast Group 2 (Poeae type)</taxon>
        <taxon>Loliodinae</taxon>
        <taxon>Loliinae</taxon>
        <taxon>Lolium</taxon>
    </lineage>
</organism>
<dbReference type="SUPFAM" id="SSF56219">
    <property type="entry name" value="DNase I-like"/>
    <property type="match status" value="1"/>
</dbReference>
<reference evidence="11" key="1">
    <citation type="submission" date="2023-07" db="EMBL/GenBank/DDBJ databases">
        <title>A chromosome-level genome assembly of Lolium multiflorum.</title>
        <authorList>
            <person name="Chen Y."/>
            <person name="Copetti D."/>
            <person name="Kolliker R."/>
            <person name="Studer B."/>
        </authorList>
    </citation>
    <scope>NUCLEOTIDE SEQUENCE</scope>
    <source>
        <strain evidence="11">02402/16</strain>
        <tissue evidence="11">Leaf</tissue>
    </source>
</reference>
<dbReference type="PANTHER" id="PTHR24559">
    <property type="entry name" value="TRANSPOSON TY3-I GAG-POL POLYPROTEIN"/>
    <property type="match status" value="1"/>
</dbReference>
<dbReference type="InterPro" id="IPR000477">
    <property type="entry name" value="RT_dom"/>
</dbReference>
<dbReference type="InterPro" id="IPR056924">
    <property type="entry name" value="SH3_Tf2-1"/>
</dbReference>
<dbReference type="SUPFAM" id="SSF50630">
    <property type="entry name" value="Acid proteases"/>
    <property type="match status" value="1"/>
</dbReference>
<evidence type="ECO:0000313" key="12">
    <source>
        <dbReference type="Proteomes" id="UP001231189"/>
    </source>
</evidence>
<evidence type="ECO:0000256" key="9">
    <source>
        <dbReference type="SAM" id="SignalP"/>
    </source>
</evidence>
<keyword evidence="3" id="KW-0548">Nucleotidyltransferase</keyword>
<dbReference type="GO" id="GO:0004519">
    <property type="term" value="F:endonuclease activity"/>
    <property type="evidence" value="ECO:0007669"/>
    <property type="project" value="UniProtKB-KW"/>
</dbReference>
<gene>
    <name evidence="11" type="ORF">QYE76_037177</name>
</gene>
<dbReference type="InterPro" id="IPR043502">
    <property type="entry name" value="DNA/RNA_pol_sf"/>
</dbReference>
<dbReference type="EMBL" id="JAUUTY010000381">
    <property type="protein sequence ID" value="KAK1601662.1"/>
    <property type="molecule type" value="Genomic_DNA"/>
</dbReference>
<evidence type="ECO:0000259" key="10">
    <source>
        <dbReference type="PROSITE" id="PS50878"/>
    </source>
</evidence>
<keyword evidence="6" id="KW-0378">Hydrolase</keyword>
<evidence type="ECO:0000256" key="7">
    <source>
        <dbReference type="ARBA" id="ARBA00022918"/>
    </source>
</evidence>
<feature type="region of interest" description="Disordered" evidence="8">
    <location>
        <begin position="504"/>
        <end position="533"/>
    </location>
</feature>
<dbReference type="Pfam" id="PF24626">
    <property type="entry name" value="SH3_Tf2-1"/>
    <property type="match status" value="1"/>
</dbReference>
<keyword evidence="2" id="KW-0808">Transferase</keyword>
<evidence type="ECO:0000256" key="3">
    <source>
        <dbReference type="ARBA" id="ARBA00022695"/>
    </source>
</evidence>
<feature type="domain" description="Reverse transcriptase" evidence="10">
    <location>
        <begin position="1915"/>
        <end position="2191"/>
    </location>
</feature>
<dbReference type="GO" id="GO:0004190">
    <property type="term" value="F:aspartic-type endopeptidase activity"/>
    <property type="evidence" value="ECO:0007669"/>
    <property type="project" value="InterPro"/>
</dbReference>
<dbReference type="InterPro" id="IPR026960">
    <property type="entry name" value="RVT-Znf"/>
</dbReference>
<evidence type="ECO:0000256" key="1">
    <source>
        <dbReference type="ARBA" id="ARBA00022670"/>
    </source>
</evidence>
<evidence type="ECO:0000313" key="11">
    <source>
        <dbReference type="EMBL" id="KAK1601662.1"/>
    </source>
</evidence>
<evidence type="ECO:0000256" key="5">
    <source>
        <dbReference type="ARBA" id="ARBA00022759"/>
    </source>
</evidence>
<accession>A0AAD8QHT4</accession>
<dbReference type="InterPro" id="IPR036691">
    <property type="entry name" value="Endo/exonu/phosph_ase_sf"/>
</dbReference>
<dbReference type="CDD" id="cd01647">
    <property type="entry name" value="RT_LTR"/>
    <property type="match status" value="1"/>
</dbReference>
<dbReference type="SUPFAM" id="SSF56672">
    <property type="entry name" value="DNA/RNA polymerases"/>
    <property type="match status" value="2"/>
</dbReference>
<feature type="signal peptide" evidence="9">
    <location>
        <begin position="1"/>
        <end position="22"/>
    </location>
</feature>
<proteinExistence type="predicted"/>
<dbReference type="CDD" id="cd01650">
    <property type="entry name" value="RT_nLTR_like"/>
    <property type="match status" value="1"/>
</dbReference>
<dbReference type="InterPro" id="IPR001969">
    <property type="entry name" value="Aspartic_peptidase_AS"/>
</dbReference>
<dbReference type="CDD" id="cd00303">
    <property type="entry name" value="retropepsin_like"/>
    <property type="match status" value="1"/>
</dbReference>
<dbReference type="Proteomes" id="UP001231189">
    <property type="component" value="Unassembled WGS sequence"/>
</dbReference>
<sequence>MLLLKGLWCAASWLCQIRRAMPERCFHKNGKWFKEAADGRLQACGSRTAVWSANPGAPVNGRLSRISFSRDGKLILADANCTNPTRCLHCKISGHSSRACTSKHLPRVPLPPLPTPQRRPPVHSRLIFPPDHPVSLRQPVHTRLQPAATVPTPPPPAPTDPAMENVSFVRLHKRTRVVVQHTQDMFDEELRLRASALVVTVKGAYPRLSPGSIGEGLLTDFPELPANAFHVSLMRPGAFFVRFSETHWADHVAAQPVFHYRGTPILTRRWNRLIFASMHKYRYSVRLFLERVSPQLWSVDTIQRALPGCLIHAVADETAAKSDLSYYVVEAWVENLSDVPTEADIDVHEPRPGTDPAPTPGYAMTDAAAAPGQCHQGNLREEPPRMIRTTVLVHLDASTLIRPAPAGRNRWNGRDGDHDDEDDMPAEEQGYNWASGIPDDVWHQRLEATSPAGMEEMQRSMQEWFSKALNEKFTEFSMEMNKVSAEVSDLSKQIVITQESVDEVRKKQAATPPPPAPTQPFSTAPRDPGQSGMARLTNNGQPILITPTVPASSQGFVTAPSSPTDRSEGSTTMRFRTLVGNKACLILVDSGSSTSFVSSEFVNRLNLATVPVQSVSVKVANGELMKSDSMVSQLAWWMQGHTFYTDMRVLPLGAYDAVLGMDWLESHSPMTVDWILKFMEVPSNGQMVRLQGDVTCPQAQLAAMTVEEVEKSFKGNDLWALAVVDFAELPSDNVTVIGSSSVPDGLPPELQILLDEFSDVFEDPKTLPPHRQYDHAISLEPNVAPVNSRPYRYSPLQKDEIERQIAEMIKAGLVVPSMSPYASSVLLVKKKDGQWRFCVDYRRLNAITVKNKFPLPIVDELLDELAGSKFFSKLDLRAGYHQIRMRETDEDKTAFKTHSGHFQFRVMPFGLTNAPATFQCLMNSVFEPFIRKSVIVFLDDILVYSASWQHHLGHLRQVRIKAYADKHRTEREFQEGDDVLLKLQPYAQTSVINRPCAKLAFKYFGPFKIVERIGMVAYKLALPQDCVVHPVFHVSQLKPFTPNYTPVYDKLPPPPDLSAAAAVPKTILERRMVKKGNAAIPQIRVQWSHLPEDYSTWEDYHVLRHRFPMAVIWAGEFSQGGENVTTVPLAQPDMEFIEQPTEEGSLSVVSRPTAGKGSAAGQYRPHSRSTGGHRLDMIPEGFHTAPLLPSDDRATNGNITASGSQPFDWPNQTVMHAAVNTGPILPDLTSLQPEVGHSSEPMLSMVNIPNRTLSTDRGTVASTTPTSQFTLLGSGCQPLPAGLLVQGTPLCLCSTPAPTPDAPVVTPAHLGQTVLTDASALSDTALGPQAPGPHEDQATEGTEEDAFSTPQQPNWNGPLHLTRPDDQTPAADAPSSANFLASLLSPIAPALLPTAPLRRQPGRTKRSPATVTRRSHRLQNRKLAYTGDGNQTMKHARRLIISKRGLALVEKGEESEDEVLRRYKQVFGSPLSPARMTALTALAKGAKGKARKKAVTALGGILVAWKGDEFLTTNHYITPSFVAVQGLLIKCQTPINIITVYGPQPDAEKLIFLENMKTYMQGNLQPAVPTFVAGDFNLIAAAADKNNNHINRRTMSAFRRFINDNQLKDLYLHGRRYTWSNEQAAATMVKLDRVLINDAWDAAFPGSMLQAQSSDLSDHCPLMLSTDVHFKTARHFRFENYWTSRDDFFDTVSVAWNSCPPQHNAFLNLHCRLKKTGAALRRWSSNFTNDLALRAAITSELILQLDQAMDHRALSPAERQFRAMLKMNCLGIAATQRSMWRQRSRINWLKDGDASTRFFHAKATARRRKNYIHRIEVDGVAHTDQEAKEEQIWNYFDTLLGSKPDRPYTLNFNRLGINAIDLSELEAPITGEEVKAAINDINSDKAPGPDGYTSLFFKKTWEIVHEDIMRAIRAMECCCTTNLHLLNSATLILLPKHAEAAHPKEFRPISLIGFFAKLVTKIMAKRLAPRMNDLVSPCQSAFIKSRSIHDNYVYVQSQAKWFRQNKTPALFLKLDVEKAFDTVSWEFLLEILKARGFGQRWCDWVAALLFTASTKILVNGNLTDDIQHRRGLRQGDPLSPLLFVIVMDVLAKMVAAADQHGALAQLGRSRLPHRLSLYADDVALFISPLQSDVETTKLILRHFGAATGLHANFAKSSVTPIQCHDIDTAAISQSLGCSLKQFPCPYLGMPLSDTRLRKVDFQPALDKLAGKAKGWMKGHFSIDARLILVKHVLSAMMVFQMIALAAPVWLTKAADKIRRGFLWAQDEVAPGGKCLVNWNAICRPTTLGGLGLPDLQARGLALRTRWMWQAWNDPSKPWQGLPLPVDDRVRALFNASVRFHLGDGNKIKFWTDPWIDGQSLKDTVPFLFSLSTRKNLTVAQALDNQRWTKHLRHELTPEALIEAVSLWEKTQHVNLQNDLEDSVTWRWTESGSYTAASAYAIQFEGAARRNYKEIIWSTDAPLRCRIFAWLAVQGRCLTADALARRGWPHNEECAFCLNSAETAQHLLAECPFMMQLWCSILPMAGLPACFVPQSNQKLADWLDDTRRMTAKKDQKSWTALAQLVWWKVWKERNARIFQRQANNLLTLKASIIEEAQLWRSAGRPSADSLLHRPREPD</sequence>
<evidence type="ECO:0000256" key="6">
    <source>
        <dbReference type="ARBA" id="ARBA00022801"/>
    </source>
</evidence>
<dbReference type="PROSITE" id="PS00141">
    <property type="entry name" value="ASP_PROTEASE"/>
    <property type="match status" value="1"/>
</dbReference>
<name>A0AAD8QHT4_LOLMU</name>
<dbReference type="InterPro" id="IPR053134">
    <property type="entry name" value="RNA-dir_DNA_polymerase"/>
</dbReference>
<evidence type="ECO:0000256" key="2">
    <source>
        <dbReference type="ARBA" id="ARBA00022679"/>
    </source>
</evidence>
<dbReference type="PROSITE" id="PS50878">
    <property type="entry name" value="RT_POL"/>
    <property type="match status" value="2"/>
</dbReference>
<dbReference type="Gene3D" id="3.30.70.270">
    <property type="match status" value="1"/>
</dbReference>
<feature type="region of interest" description="Disordered" evidence="8">
    <location>
        <begin position="1392"/>
        <end position="1420"/>
    </location>
</feature>
<dbReference type="InterPro" id="IPR021109">
    <property type="entry name" value="Peptidase_aspartic_dom_sf"/>
</dbReference>
<keyword evidence="7" id="KW-0695">RNA-directed DNA polymerase</keyword>
<keyword evidence="1" id="KW-0645">Protease</keyword>
<protein>
    <recommendedName>
        <fullName evidence="10">Reverse transcriptase domain-containing protein</fullName>
    </recommendedName>
</protein>
<dbReference type="Pfam" id="PF00078">
    <property type="entry name" value="RVT_1"/>
    <property type="match status" value="2"/>
</dbReference>
<evidence type="ECO:0000256" key="8">
    <source>
        <dbReference type="SAM" id="MobiDB-lite"/>
    </source>
</evidence>
<evidence type="ECO:0000256" key="4">
    <source>
        <dbReference type="ARBA" id="ARBA00022722"/>
    </source>
</evidence>